<comment type="caution">
    <text evidence="2">The sequence shown here is derived from an EMBL/GenBank/DDBJ whole genome shotgun (WGS) entry which is preliminary data.</text>
</comment>
<name>A0A016UT79_9BILA</name>
<accession>A0A016UT79</accession>
<protein>
    <recommendedName>
        <fullName evidence="4">Pepsin inhibitor-3-like repeated domain protein</fullName>
    </recommendedName>
</protein>
<evidence type="ECO:0008006" key="4">
    <source>
        <dbReference type="Google" id="ProtNLM"/>
    </source>
</evidence>
<feature type="chain" id="PRO_5001488652" description="Pepsin inhibitor-3-like repeated domain protein" evidence="1">
    <location>
        <begin position="17"/>
        <end position="115"/>
    </location>
</feature>
<evidence type="ECO:0000313" key="3">
    <source>
        <dbReference type="Proteomes" id="UP000024635"/>
    </source>
</evidence>
<evidence type="ECO:0000256" key="1">
    <source>
        <dbReference type="SAM" id="SignalP"/>
    </source>
</evidence>
<sequence>MLSLYLFIFVAGSVSTARIYHGEKPPAKCDEPIKFFKNRRDALLNYINERRRVMVEGEQRNGPTDEYLPMGENVTEMGNLYLPAFLSPALPFPPSVSGTHPPASYLAYDLINTQR</sequence>
<organism evidence="2 3">
    <name type="scientific">Ancylostoma ceylanicum</name>
    <dbReference type="NCBI Taxonomy" id="53326"/>
    <lineage>
        <taxon>Eukaryota</taxon>
        <taxon>Metazoa</taxon>
        <taxon>Ecdysozoa</taxon>
        <taxon>Nematoda</taxon>
        <taxon>Chromadorea</taxon>
        <taxon>Rhabditida</taxon>
        <taxon>Rhabditina</taxon>
        <taxon>Rhabditomorpha</taxon>
        <taxon>Strongyloidea</taxon>
        <taxon>Ancylostomatidae</taxon>
        <taxon>Ancylostomatinae</taxon>
        <taxon>Ancylostoma</taxon>
    </lineage>
</organism>
<evidence type="ECO:0000313" key="2">
    <source>
        <dbReference type="EMBL" id="EYC17693.1"/>
    </source>
</evidence>
<reference evidence="3" key="1">
    <citation type="journal article" date="2015" name="Nat. Genet.">
        <title>The genome and transcriptome of the zoonotic hookworm Ancylostoma ceylanicum identify infection-specific gene families.</title>
        <authorList>
            <person name="Schwarz E.M."/>
            <person name="Hu Y."/>
            <person name="Antoshechkin I."/>
            <person name="Miller M.M."/>
            <person name="Sternberg P.W."/>
            <person name="Aroian R.V."/>
        </authorList>
    </citation>
    <scope>NUCLEOTIDE SEQUENCE</scope>
    <source>
        <strain evidence="3">HY135</strain>
    </source>
</reference>
<proteinExistence type="predicted"/>
<feature type="signal peptide" evidence="1">
    <location>
        <begin position="1"/>
        <end position="16"/>
    </location>
</feature>
<dbReference type="AlphaFoldDB" id="A0A016UT79"/>
<keyword evidence="1" id="KW-0732">Signal</keyword>
<keyword evidence="3" id="KW-1185">Reference proteome</keyword>
<dbReference type="Proteomes" id="UP000024635">
    <property type="component" value="Unassembled WGS sequence"/>
</dbReference>
<gene>
    <name evidence="2" type="primary">Acey_s0030.g2217</name>
    <name evidence="2" type="ORF">Y032_0030g2217</name>
</gene>
<dbReference type="EMBL" id="JARK01001366">
    <property type="protein sequence ID" value="EYC17693.1"/>
    <property type="molecule type" value="Genomic_DNA"/>
</dbReference>